<gene>
    <name evidence="3" type="ORF">FS320_31095</name>
</gene>
<evidence type="ECO:0000313" key="4">
    <source>
        <dbReference type="Proteomes" id="UP000403266"/>
    </source>
</evidence>
<feature type="region of interest" description="Disordered" evidence="1">
    <location>
        <begin position="23"/>
        <end position="45"/>
    </location>
</feature>
<dbReference type="Proteomes" id="UP000403266">
    <property type="component" value="Unassembled WGS sequence"/>
</dbReference>
<name>A0A5N7MRY0_9HYPH</name>
<organism evidence="3 4">
    <name type="scientific">Microvirga tunisiensis</name>
    <dbReference type="NCBI Taxonomy" id="2108360"/>
    <lineage>
        <taxon>Bacteria</taxon>
        <taxon>Pseudomonadati</taxon>
        <taxon>Pseudomonadota</taxon>
        <taxon>Alphaproteobacteria</taxon>
        <taxon>Hyphomicrobiales</taxon>
        <taxon>Methylobacteriaceae</taxon>
        <taxon>Microvirga</taxon>
    </lineage>
</organism>
<feature type="signal peptide" evidence="2">
    <location>
        <begin position="1"/>
        <end position="19"/>
    </location>
</feature>
<feature type="chain" id="PRO_5030135705" evidence="2">
    <location>
        <begin position="20"/>
        <end position="212"/>
    </location>
</feature>
<comment type="caution">
    <text evidence="3">The sequence shown here is derived from an EMBL/GenBank/DDBJ whole genome shotgun (WGS) entry which is preliminary data.</text>
</comment>
<evidence type="ECO:0000256" key="2">
    <source>
        <dbReference type="SAM" id="SignalP"/>
    </source>
</evidence>
<keyword evidence="4" id="KW-1185">Reference proteome</keyword>
<evidence type="ECO:0000256" key="1">
    <source>
        <dbReference type="SAM" id="MobiDB-lite"/>
    </source>
</evidence>
<dbReference type="RefSeq" id="WP_152716254.1">
    <property type="nucleotide sequence ID" value="NZ_VOSJ01000244.1"/>
</dbReference>
<feature type="compositionally biased region" description="Polar residues" evidence="1">
    <location>
        <begin position="29"/>
        <end position="41"/>
    </location>
</feature>
<keyword evidence="2" id="KW-0732">Signal</keyword>
<dbReference type="EMBL" id="VOSK01000228">
    <property type="protein sequence ID" value="MPR29420.1"/>
    <property type="molecule type" value="Genomic_DNA"/>
</dbReference>
<dbReference type="AlphaFoldDB" id="A0A5N7MRY0"/>
<proteinExistence type="predicted"/>
<evidence type="ECO:0000313" key="3">
    <source>
        <dbReference type="EMBL" id="MPR29420.1"/>
    </source>
</evidence>
<reference evidence="3 4" key="1">
    <citation type="journal article" date="2019" name="Syst. Appl. Microbiol.">
        <title>Microvirga tunisiensis sp. nov., a root nodule symbiotic bacterium isolated from Lupinus micranthus and L. luteus grown in Northern Tunisia.</title>
        <authorList>
            <person name="Msaddak A."/>
            <person name="Rejili M."/>
            <person name="Duran D."/>
            <person name="Mars M."/>
            <person name="Palacios J.M."/>
            <person name="Ruiz-Argueso T."/>
            <person name="Rey L."/>
            <person name="Imperial J."/>
        </authorList>
    </citation>
    <scope>NUCLEOTIDE SEQUENCE [LARGE SCALE GENOMIC DNA]</scope>
    <source>
        <strain evidence="3 4">Lmie10</strain>
    </source>
</reference>
<feature type="region of interest" description="Disordered" evidence="1">
    <location>
        <begin position="188"/>
        <end position="212"/>
    </location>
</feature>
<dbReference type="OrthoDB" id="8018324at2"/>
<feature type="compositionally biased region" description="Pro residues" evidence="1">
    <location>
        <begin position="203"/>
        <end position="212"/>
    </location>
</feature>
<sequence>MVRVVLFAVVCVLSISAGAECAPSRKRNTSAQERSAPQQAAQEPDEFRSCDVAVREFVQGRKEAAALPVTEVKVDGLRMTLNFVHPYGESGDTPPNLAFTRGESIEERRKALNEAKQRARLLAEAARTGNVWYVITVRKESGPGEERYNPTSQGQQISANAVVMASIEGRCITVSQYEAVPLNSLSADLQQALGQREREASPTEPPPQAPRS</sequence>
<protein>
    <submittedName>
        <fullName evidence="3">Uncharacterized protein</fullName>
    </submittedName>
</protein>
<accession>A0A5N7MRY0</accession>